<dbReference type="InterPro" id="IPR002491">
    <property type="entry name" value="ABC_transptr_periplasmic_BD"/>
</dbReference>
<evidence type="ECO:0000256" key="1">
    <source>
        <dbReference type="ARBA" id="ARBA00004196"/>
    </source>
</evidence>
<keyword evidence="3" id="KW-0813">Transport</keyword>
<proteinExistence type="inferred from homology"/>
<comment type="similarity">
    <text evidence="2">Belongs to the bacterial solute-binding protein 8 family.</text>
</comment>
<dbReference type="GO" id="GO:1901678">
    <property type="term" value="P:iron coordination entity transport"/>
    <property type="evidence" value="ECO:0007669"/>
    <property type="project" value="UniProtKB-ARBA"/>
</dbReference>
<evidence type="ECO:0000259" key="6">
    <source>
        <dbReference type="PROSITE" id="PS50983"/>
    </source>
</evidence>
<gene>
    <name evidence="7" type="ORF">VP06_00695</name>
</gene>
<dbReference type="EMBL" id="LABX01000006">
    <property type="protein sequence ID" value="KMO41472.1"/>
    <property type="molecule type" value="Genomic_DNA"/>
</dbReference>
<dbReference type="RefSeq" id="WP_048461907.1">
    <property type="nucleotide sequence ID" value="NZ_LABX01000006.1"/>
</dbReference>
<comment type="caution">
    <text evidence="7">The sequence shown here is derived from an EMBL/GenBank/DDBJ whole genome shotgun (WGS) entry which is preliminary data.</text>
</comment>
<reference evidence="7 8" key="1">
    <citation type="submission" date="2015-03" db="EMBL/GenBank/DDBJ databases">
        <title>Genome sequencing of Methylobacterium aquaticum DSM16371 type strain.</title>
        <authorList>
            <person name="Chaudhry V."/>
            <person name="Patil P.B."/>
        </authorList>
    </citation>
    <scope>NUCLEOTIDE SEQUENCE [LARGE SCALE GENOMIC DNA]</scope>
    <source>
        <strain evidence="7 8">DSM 16371</strain>
    </source>
</reference>
<dbReference type="SUPFAM" id="SSF53807">
    <property type="entry name" value="Helical backbone' metal receptor"/>
    <property type="match status" value="1"/>
</dbReference>
<protein>
    <recommendedName>
        <fullName evidence="6">Fe/B12 periplasmic-binding domain-containing protein</fullName>
    </recommendedName>
</protein>
<evidence type="ECO:0000256" key="2">
    <source>
        <dbReference type="ARBA" id="ARBA00008814"/>
    </source>
</evidence>
<dbReference type="PROSITE" id="PS50983">
    <property type="entry name" value="FE_B12_PBP"/>
    <property type="match status" value="1"/>
</dbReference>
<comment type="subcellular location">
    <subcellularLocation>
        <location evidence="1">Cell envelope</location>
    </subcellularLocation>
</comment>
<organism evidence="7 8">
    <name type="scientific">Methylobacterium aquaticum</name>
    <dbReference type="NCBI Taxonomy" id="270351"/>
    <lineage>
        <taxon>Bacteria</taxon>
        <taxon>Pseudomonadati</taxon>
        <taxon>Pseudomonadota</taxon>
        <taxon>Alphaproteobacteria</taxon>
        <taxon>Hyphomicrobiales</taxon>
        <taxon>Methylobacteriaceae</taxon>
        <taxon>Methylobacterium</taxon>
    </lineage>
</organism>
<dbReference type="PRINTS" id="PR01715">
    <property type="entry name" value="FERRIBNDNGPP"/>
</dbReference>
<dbReference type="Proteomes" id="UP000035929">
    <property type="component" value="Unassembled WGS sequence"/>
</dbReference>
<dbReference type="AlphaFoldDB" id="A0A0J6T6K9"/>
<sequence>MAAILAAGAGLHPARNAAAAPMPRVAAAGWAGAQTLLALGVVPLALPEIARYRALVAEPPLPESVQELGLRSEPNLELLTALAPHLIVADAGSVTSPLARIAPVATFAPLRPGRRPAEAAREATLALAARLGRDAEAQSLIAAHEARLAGAAERLSGDRGGPLCLVSDAFGNRALVFGGNSLYQDVLDRVGLRNAFTGATSAWGHATVGLDQLAALDPTTRLVLLTSRVPDARTFLALRPLWRTLPFLREERVTVLADILFYGGLPSADRFARLLAERLAPGNAARG</sequence>
<dbReference type="OrthoDB" id="8370650at2"/>
<dbReference type="InterPro" id="IPR051313">
    <property type="entry name" value="Bact_iron-sidero_bind"/>
</dbReference>
<evidence type="ECO:0000256" key="5">
    <source>
        <dbReference type="ARBA" id="ARBA00022729"/>
    </source>
</evidence>
<keyword evidence="4" id="KW-0410">Iron transport</keyword>
<dbReference type="CDD" id="cd01146">
    <property type="entry name" value="FhuD"/>
    <property type="match status" value="1"/>
</dbReference>
<keyword evidence="4" id="KW-0408">Iron</keyword>
<evidence type="ECO:0000313" key="8">
    <source>
        <dbReference type="Proteomes" id="UP000035929"/>
    </source>
</evidence>
<evidence type="ECO:0000313" key="7">
    <source>
        <dbReference type="EMBL" id="KMO41472.1"/>
    </source>
</evidence>
<feature type="domain" description="Fe/B12 periplasmic-binding" evidence="6">
    <location>
        <begin position="24"/>
        <end position="283"/>
    </location>
</feature>
<keyword evidence="5" id="KW-0732">Signal</keyword>
<evidence type="ECO:0000256" key="3">
    <source>
        <dbReference type="ARBA" id="ARBA00022448"/>
    </source>
</evidence>
<dbReference type="PATRIC" id="fig|270351.6.peg.6429"/>
<accession>A0A0J6T6K9</accession>
<dbReference type="PANTHER" id="PTHR30532:SF1">
    <property type="entry name" value="IRON(3+)-HYDROXAMATE-BINDING PROTEIN FHUD"/>
    <property type="match status" value="1"/>
</dbReference>
<keyword evidence="4" id="KW-0406">Ion transport</keyword>
<dbReference type="Gene3D" id="3.40.50.1980">
    <property type="entry name" value="Nitrogenase molybdenum iron protein domain"/>
    <property type="match status" value="2"/>
</dbReference>
<dbReference type="PANTHER" id="PTHR30532">
    <property type="entry name" value="IRON III DICITRATE-BINDING PERIPLASMIC PROTEIN"/>
    <property type="match status" value="1"/>
</dbReference>
<dbReference type="GO" id="GO:0030288">
    <property type="term" value="C:outer membrane-bounded periplasmic space"/>
    <property type="evidence" value="ECO:0007669"/>
    <property type="project" value="TreeGrafter"/>
</dbReference>
<dbReference type="Pfam" id="PF01497">
    <property type="entry name" value="Peripla_BP_2"/>
    <property type="match status" value="1"/>
</dbReference>
<name>A0A0J6T6K9_9HYPH</name>
<evidence type="ECO:0000256" key="4">
    <source>
        <dbReference type="ARBA" id="ARBA00022496"/>
    </source>
</evidence>